<evidence type="ECO:0000259" key="1">
    <source>
        <dbReference type="Pfam" id="PF01883"/>
    </source>
</evidence>
<dbReference type="InterPro" id="IPR002744">
    <property type="entry name" value="MIP18-like"/>
</dbReference>
<dbReference type="PANTHER" id="PTHR42831:SF1">
    <property type="entry name" value="FE-S PROTEIN MATURATION AUXILIARY FACTOR YITW"/>
    <property type="match status" value="1"/>
</dbReference>
<dbReference type="InterPro" id="IPR014291">
    <property type="entry name" value="SUF_FeS_clus_asmbl-assoc"/>
</dbReference>
<dbReference type="AlphaFoldDB" id="A0A831WCE9"/>
<dbReference type="InterPro" id="IPR034904">
    <property type="entry name" value="FSCA_dom_sf"/>
</dbReference>
<dbReference type="Proteomes" id="UP000886339">
    <property type="component" value="Unassembled WGS sequence"/>
</dbReference>
<dbReference type="PANTHER" id="PTHR42831">
    <property type="entry name" value="FE-S PROTEIN MATURATION AUXILIARY FACTOR YITW"/>
    <property type="match status" value="1"/>
</dbReference>
<gene>
    <name evidence="2" type="ORF">ENJ12_11820</name>
</gene>
<protein>
    <submittedName>
        <fullName evidence="2">SUF system Fe-S cluster assembly protein</fullName>
    </submittedName>
</protein>
<dbReference type="NCBIfam" id="TIGR02945">
    <property type="entry name" value="SUF_assoc"/>
    <property type="match status" value="1"/>
</dbReference>
<accession>A0A831WCE9</accession>
<dbReference type="Pfam" id="PF01883">
    <property type="entry name" value="FeS_assembly_P"/>
    <property type="match status" value="1"/>
</dbReference>
<organism evidence="2">
    <name type="scientific">Thiolapillus brandeum</name>
    <dbReference type="NCBI Taxonomy" id="1076588"/>
    <lineage>
        <taxon>Bacteria</taxon>
        <taxon>Pseudomonadati</taxon>
        <taxon>Pseudomonadota</taxon>
        <taxon>Gammaproteobacteria</taxon>
        <taxon>Chromatiales</taxon>
        <taxon>Sedimenticolaceae</taxon>
        <taxon>Thiolapillus</taxon>
    </lineage>
</organism>
<comment type="caution">
    <text evidence="2">The sequence shown here is derived from an EMBL/GenBank/DDBJ whole genome shotgun (WGS) entry which is preliminary data.</text>
</comment>
<name>A0A831WCE9_9GAMM</name>
<sequence length="108" mass="11824">MTNADIQDNALEQQVIEAIKTVYDPEIPVNVYDLGLIYDIAIDADHRAHIRMTLTAPACPVAGILPGQVETAVKQVDGITDADVELVWDPPWSQDRMSEEAQLALGLL</sequence>
<dbReference type="Gene3D" id="3.30.300.130">
    <property type="entry name" value="Fe-S cluster assembly (FSCA)"/>
    <property type="match status" value="1"/>
</dbReference>
<evidence type="ECO:0000313" key="2">
    <source>
        <dbReference type="EMBL" id="HEC07535.1"/>
    </source>
</evidence>
<dbReference type="InterPro" id="IPR052339">
    <property type="entry name" value="Fe-S_Maturation_MIP18"/>
</dbReference>
<proteinExistence type="predicted"/>
<feature type="domain" description="MIP18 family-like" evidence="1">
    <location>
        <begin position="12"/>
        <end position="85"/>
    </location>
</feature>
<reference evidence="2" key="1">
    <citation type="journal article" date="2020" name="mSystems">
        <title>Genome- and Community-Level Interaction Insights into Carbon Utilization and Element Cycling Functions of Hydrothermarchaeota in Hydrothermal Sediment.</title>
        <authorList>
            <person name="Zhou Z."/>
            <person name="Liu Y."/>
            <person name="Xu W."/>
            <person name="Pan J."/>
            <person name="Luo Z.H."/>
            <person name="Li M."/>
        </authorList>
    </citation>
    <scope>NUCLEOTIDE SEQUENCE [LARGE SCALE GENOMIC DNA]</scope>
    <source>
        <strain evidence="2">HyVt-458</strain>
    </source>
</reference>
<dbReference type="SUPFAM" id="SSF117916">
    <property type="entry name" value="Fe-S cluster assembly (FSCA) domain-like"/>
    <property type="match status" value="1"/>
</dbReference>
<dbReference type="EMBL" id="DRLF01000406">
    <property type="protein sequence ID" value="HEC07535.1"/>
    <property type="molecule type" value="Genomic_DNA"/>
</dbReference>